<name>A0A2U2J5S1_9SPHN</name>
<gene>
    <name evidence="4" type="ORF">DF286_12930</name>
</gene>
<proteinExistence type="predicted"/>
<dbReference type="EMBL" id="QFFF01000001">
    <property type="protein sequence ID" value="PWG03680.1"/>
    <property type="molecule type" value="Genomic_DNA"/>
</dbReference>
<feature type="transmembrane region" description="Helical" evidence="2">
    <location>
        <begin position="170"/>
        <end position="188"/>
    </location>
</feature>
<evidence type="ECO:0000313" key="4">
    <source>
        <dbReference type="EMBL" id="PWG03680.1"/>
    </source>
</evidence>
<feature type="chain" id="PRO_5015775710" description="LPXTG cell wall anchor domain-containing protein" evidence="3">
    <location>
        <begin position="25"/>
        <end position="391"/>
    </location>
</feature>
<evidence type="ECO:0000313" key="5">
    <source>
        <dbReference type="Proteomes" id="UP000245916"/>
    </source>
</evidence>
<dbReference type="AlphaFoldDB" id="A0A2U2J5S1"/>
<comment type="caution">
    <text evidence="4">The sequence shown here is derived from an EMBL/GenBank/DDBJ whole genome shotgun (WGS) entry which is preliminary data.</text>
</comment>
<sequence>MVNRGRGLWLAALGSTILGVPALAQEASPPASDVIGPPALQDFELRPENQAAPVGEPRPTIAPLSPPAQSAEQQQPAASEPVVTIAPPPAPVTNRPAPRRQPSPVEQRATRSASTPTAEVPAPREPATDPTAEPLASPLPNEVPVSQPPSSATEPLEQAPLELDDTGGQWWLYLLFAGLVAGLGFVALRRRSQAAPVVSAPVAAAPLRPATPAPPAPPVREEPARAWIDLEFRPLEAGTTASHATVKFELTVRNTGDGEARDVRIDGRLFNAGPTQDQEIGAYFAEVAAGGMPAPRPLAAKTQMPYRGTVLLPREQVREVTVQGRRLFIPMVAFKVRYRWGETGTGQTSASYLVGSESDPPTEKMGPFRLDLGPRIYRKVGQREHRLRRRI</sequence>
<feature type="region of interest" description="Disordered" evidence="1">
    <location>
        <begin position="28"/>
        <end position="156"/>
    </location>
</feature>
<keyword evidence="5" id="KW-1185">Reference proteome</keyword>
<evidence type="ECO:0000256" key="3">
    <source>
        <dbReference type="SAM" id="SignalP"/>
    </source>
</evidence>
<keyword evidence="2" id="KW-0812">Transmembrane</keyword>
<reference evidence="4 5" key="1">
    <citation type="submission" date="2018-05" db="EMBL/GenBank/DDBJ databases">
        <title>Genome of Sphingosinicella humi QZX222.</title>
        <authorList>
            <person name="Qiao Z."/>
            <person name="Wang G."/>
        </authorList>
    </citation>
    <scope>NUCLEOTIDE SEQUENCE [LARGE SCALE GENOMIC DNA]</scope>
    <source>
        <strain evidence="4 5">QZX222</strain>
    </source>
</reference>
<feature type="signal peptide" evidence="3">
    <location>
        <begin position="1"/>
        <end position="24"/>
    </location>
</feature>
<protein>
    <recommendedName>
        <fullName evidence="6">LPXTG cell wall anchor domain-containing protein</fullName>
    </recommendedName>
</protein>
<dbReference type="Proteomes" id="UP000245916">
    <property type="component" value="Unassembled WGS sequence"/>
</dbReference>
<evidence type="ECO:0000256" key="2">
    <source>
        <dbReference type="SAM" id="Phobius"/>
    </source>
</evidence>
<keyword evidence="2" id="KW-0472">Membrane</keyword>
<organism evidence="4 5">
    <name type="scientific">Allosphingosinicella humi</name>
    <dbReference type="NCBI Taxonomy" id="2068657"/>
    <lineage>
        <taxon>Bacteria</taxon>
        <taxon>Pseudomonadati</taxon>
        <taxon>Pseudomonadota</taxon>
        <taxon>Alphaproteobacteria</taxon>
        <taxon>Sphingomonadales</taxon>
        <taxon>Sphingomonadaceae</taxon>
        <taxon>Allosphingosinicella</taxon>
    </lineage>
</organism>
<feature type="compositionally biased region" description="Low complexity" evidence="1">
    <location>
        <begin position="67"/>
        <end position="85"/>
    </location>
</feature>
<keyword evidence="3" id="KW-0732">Signal</keyword>
<accession>A0A2U2J5S1</accession>
<evidence type="ECO:0008006" key="6">
    <source>
        <dbReference type="Google" id="ProtNLM"/>
    </source>
</evidence>
<evidence type="ECO:0000256" key="1">
    <source>
        <dbReference type="SAM" id="MobiDB-lite"/>
    </source>
</evidence>
<dbReference type="OrthoDB" id="7499632at2"/>
<keyword evidence="2" id="KW-1133">Transmembrane helix</keyword>